<dbReference type="RefSeq" id="WP_101691869.1">
    <property type="nucleotide sequence ID" value="NZ_JACOPR010000003.1"/>
</dbReference>
<keyword evidence="2" id="KW-1185">Reference proteome</keyword>
<evidence type="ECO:0000313" key="2">
    <source>
        <dbReference type="Proteomes" id="UP000660021"/>
    </source>
</evidence>
<protein>
    <submittedName>
        <fullName evidence="1">Uncharacterized protein</fullName>
    </submittedName>
</protein>
<dbReference type="Proteomes" id="UP000660021">
    <property type="component" value="Unassembled WGS sequence"/>
</dbReference>
<proteinExistence type="predicted"/>
<comment type="caution">
    <text evidence="1">The sequence shown here is derived from an EMBL/GenBank/DDBJ whole genome shotgun (WGS) entry which is preliminary data.</text>
</comment>
<sequence>MEQRDSFSYQCGVVDAFNEMVAAEVKALALSHPMDTREEMEALIAYAHESCRRHGTKLYPECDPLITDLFPASLNRGKYNILFYKADHVIEEYIRLKDRKAATVEAGAYFGGNRSRIARDYGRLLSYPEETIRRLLSENTDRE</sequence>
<gene>
    <name evidence="1" type="ORF">H8S34_06640</name>
</gene>
<organism evidence="1 2">
    <name type="scientific">Pseudoflavonifractor hominis</name>
    <dbReference type="NCBI Taxonomy" id="2763059"/>
    <lineage>
        <taxon>Bacteria</taxon>
        <taxon>Bacillati</taxon>
        <taxon>Bacillota</taxon>
        <taxon>Clostridia</taxon>
        <taxon>Eubacteriales</taxon>
        <taxon>Oscillospiraceae</taxon>
        <taxon>Pseudoflavonifractor</taxon>
    </lineage>
</organism>
<accession>A0ABR7HSK1</accession>
<dbReference type="EMBL" id="JACOPR010000003">
    <property type="protein sequence ID" value="MBC5730510.1"/>
    <property type="molecule type" value="Genomic_DNA"/>
</dbReference>
<name>A0ABR7HSK1_9FIRM</name>
<evidence type="ECO:0000313" key="1">
    <source>
        <dbReference type="EMBL" id="MBC5730510.1"/>
    </source>
</evidence>
<reference evidence="1 2" key="1">
    <citation type="submission" date="2020-08" db="EMBL/GenBank/DDBJ databases">
        <title>Genome public.</title>
        <authorList>
            <person name="Liu C."/>
            <person name="Sun Q."/>
        </authorList>
    </citation>
    <scope>NUCLEOTIDE SEQUENCE [LARGE SCALE GENOMIC DNA]</scope>
    <source>
        <strain evidence="1 2">New-38</strain>
    </source>
</reference>